<name>A0A8J5H284_ZINOF</name>
<dbReference type="EMBL" id="JACMSC010000006">
    <property type="protein sequence ID" value="KAG6519431.1"/>
    <property type="molecule type" value="Genomic_DNA"/>
</dbReference>
<dbReference type="GO" id="GO:0016207">
    <property type="term" value="F:4-coumarate-CoA ligase activity"/>
    <property type="evidence" value="ECO:0007669"/>
    <property type="project" value="UniProtKB-EC"/>
</dbReference>
<evidence type="ECO:0000259" key="8">
    <source>
        <dbReference type="Pfam" id="PF00501"/>
    </source>
</evidence>
<proteinExistence type="inferred from homology"/>
<dbReference type="FunFam" id="3.40.50.12780:FF:000003">
    <property type="entry name" value="Long-chain-fatty-acid--CoA ligase FadD"/>
    <property type="match status" value="1"/>
</dbReference>
<evidence type="ECO:0000256" key="7">
    <source>
        <dbReference type="SAM" id="Phobius"/>
    </source>
</evidence>
<dbReference type="OrthoDB" id="10253869at2759"/>
<dbReference type="InterPro" id="IPR025110">
    <property type="entry name" value="AMP-bd_C"/>
</dbReference>
<comment type="similarity">
    <text evidence="1">Belongs to the ATP-dependent AMP-binding enzyme family.</text>
</comment>
<dbReference type="PANTHER" id="PTHR24096:SF149">
    <property type="entry name" value="AMP-BINDING DOMAIN-CONTAINING PROTEIN-RELATED"/>
    <property type="match status" value="1"/>
</dbReference>
<protein>
    <recommendedName>
        <fullName evidence="2">4-coumarate--CoA ligase</fullName>
        <ecNumber evidence="2">6.2.1.12</ecNumber>
    </recommendedName>
</protein>
<reference evidence="10 11" key="1">
    <citation type="submission" date="2020-08" db="EMBL/GenBank/DDBJ databases">
        <title>Plant Genome Project.</title>
        <authorList>
            <person name="Zhang R.-G."/>
        </authorList>
    </citation>
    <scope>NUCLEOTIDE SEQUENCE [LARGE SCALE GENOMIC DNA]</scope>
    <source>
        <tissue evidence="10">Rhizome</tissue>
    </source>
</reference>
<dbReference type="PANTHER" id="PTHR24096">
    <property type="entry name" value="LONG-CHAIN-FATTY-ACID--COA LIGASE"/>
    <property type="match status" value="1"/>
</dbReference>
<keyword evidence="3" id="KW-0436">Ligase</keyword>
<dbReference type="GO" id="GO:0005777">
    <property type="term" value="C:peroxisome"/>
    <property type="evidence" value="ECO:0007669"/>
    <property type="project" value="TreeGrafter"/>
</dbReference>
<evidence type="ECO:0000256" key="2">
    <source>
        <dbReference type="ARBA" id="ARBA00012959"/>
    </source>
</evidence>
<dbReference type="AlphaFoldDB" id="A0A8J5H284"/>
<dbReference type="FunFam" id="3.30.300.30:FF:000007">
    <property type="entry name" value="4-coumarate--CoA ligase 2"/>
    <property type="match status" value="1"/>
</dbReference>
<keyword evidence="7" id="KW-0472">Membrane</keyword>
<dbReference type="EC" id="6.2.1.12" evidence="2"/>
<dbReference type="GO" id="GO:0009698">
    <property type="term" value="P:phenylpropanoid metabolic process"/>
    <property type="evidence" value="ECO:0007669"/>
    <property type="project" value="UniProtKB-ARBA"/>
</dbReference>
<feature type="transmembrane region" description="Helical" evidence="7">
    <location>
        <begin position="269"/>
        <end position="291"/>
    </location>
</feature>
<evidence type="ECO:0000256" key="1">
    <source>
        <dbReference type="ARBA" id="ARBA00006432"/>
    </source>
</evidence>
<dbReference type="CDD" id="cd05904">
    <property type="entry name" value="4CL"/>
    <property type="match status" value="1"/>
</dbReference>
<organism evidence="10 11">
    <name type="scientific">Zingiber officinale</name>
    <name type="common">Ginger</name>
    <name type="synonym">Amomum zingiber</name>
    <dbReference type="NCBI Taxonomy" id="94328"/>
    <lineage>
        <taxon>Eukaryota</taxon>
        <taxon>Viridiplantae</taxon>
        <taxon>Streptophyta</taxon>
        <taxon>Embryophyta</taxon>
        <taxon>Tracheophyta</taxon>
        <taxon>Spermatophyta</taxon>
        <taxon>Magnoliopsida</taxon>
        <taxon>Liliopsida</taxon>
        <taxon>Zingiberales</taxon>
        <taxon>Zingiberaceae</taxon>
        <taxon>Zingiber</taxon>
    </lineage>
</organism>
<dbReference type="PROSITE" id="PS00455">
    <property type="entry name" value="AMP_BINDING"/>
    <property type="match status" value="1"/>
</dbReference>
<keyword evidence="7" id="KW-0812">Transmembrane</keyword>
<dbReference type="GO" id="GO:0006744">
    <property type="term" value="P:ubiquinone biosynthetic process"/>
    <property type="evidence" value="ECO:0007669"/>
    <property type="project" value="TreeGrafter"/>
</dbReference>
<evidence type="ECO:0000256" key="4">
    <source>
        <dbReference type="ARBA" id="ARBA00022741"/>
    </source>
</evidence>
<dbReference type="Pfam" id="PF13193">
    <property type="entry name" value="AMP-binding_C"/>
    <property type="match status" value="1"/>
</dbReference>
<sequence>MSDPPSSQTSASAFSMADRSSANSPKFHFGSQIPSFFCQETGIHCSKHRPVVLPQDPFIDLVSFVLSQPHRGVTALVDSATGASLSYADLRRMVASFASGLSQIGVTANGVVLVLLPNIILFPVIFLAILAAGAIFSSMNPLSKRDEVVKQMKQCRFTLIFTTAENAPNLTGLGVKIVIVPEEPDSSPSKFSHFYSLMSSRPTDAPRPVIRQTDAAAILFSSGTTGDVKGVVLTHRNLIAAVELFVGFEASQCERESCKDVYLAAIPMFHIYGLSLFSMGILSFGAAIVVMKKFDVAEAVRVIDAMKVTHFPVVPPILASLARSEGTGGSRLETLVQVSCGAAPLNQKVMRDFLNAYPHVDLIQGYGLTESSAVGTRGFNTINSKKHTSVGLLAPNMEARVIDIETGFSLPPGSGGELLLRGPAIMKGYLNNENATLSTVVEDGWLKTGDIAYFDQDGFLFISDRLKETIKYKGFQIAPADLEALLITHQEVQDVAVTSAKNEEAGEIPVAFIVRSSGSKLSSSDIINFVAKKVAPYKKVREVVFVNSIPRSASGKVLRRKLRDSLAYSKL</sequence>
<dbReference type="GO" id="GO:0005524">
    <property type="term" value="F:ATP binding"/>
    <property type="evidence" value="ECO:0007669"/>
    <property type="project" value="UniProtKB-KW"/>
</dbReference>
<feature type="domain" description="AMP-dependent synthetase/ligase" evidence="8">
    <location>
        <begin position="71"/>
        <end position="430"/>
    </location>
</feature>
<evidence type="ECO:0000256" key="3">
    <source>
        <dbReference type="ARBA" id="ARBA00022598"/>
    </source>
</evidence>
<keyword evidence="11" id="KW-1185">Reference proteome</keyword>
<evidence type="ECO:0000313" key="11">
    <source>
        <dbReference type="Proteomes" id="UP000734854"/>
    </source>
</evidence>
<dbReference type="GO" id="GO:0106290">
    <property type="term" value="F:trans-cinnamate-CoA ligase activity"/>
    <property type="evidence" value="ECO:0007669"/>
    <property type="project" value="UniProtKB-ARBA"/>
</dbReference>
<keyword evidence="4" id="KW-0547">Nucleotide-binding</keyword>
<comment type="caution">
    <text evidence="10">The sequence shown here is derived from an EMBL/GenBank/DDBJ whole genome shotgun (WGS) entry which is preliminary data.</text>
</comment>
<evidence type="ECO:0000259" key="9">
    <source>
        <dbReference type="Pfam" id="PF13193"/>
    </source>
</evidence>
<dbReference type="Pfam" id="PF00501">
    <property type="entry name" value="AMP-binding"/>
    <property type="match status" value="1"/>
</dbReference>
<feature type="transmembrane region" description="Helical" evidence="7">
    <location>
        <begin position="120"/>
        <end position="142"/>
    </location>
</feature>
<feature type="domain" description="AMP-binding enzyme C-terminal" evidence="9">
    <location>
        <begin position="482"/>
        <end position="556"/>
    </location>
</feature>
<gene>
    <name evidence="10" type="ORF">ZIOFF_022925</name>
</gene>
<comment type="catalytic activity">
    <reaction evidence="6">
        <text>(E)-4-coumarate + ATP + CoA = (E)-4-coumaroyl-CoA + AMP + diphosphate</text>
        <dbReference type="Rhea" id="RHEA:19641"/>
        <dbReference type="ChEBI" id="CHEBI:12876"/>
        <dbReference type="ChEBI" id="CHEBI:30616"/>
        <dbReference type="ChEBI" id="CHEBI:33019"/>
        <dbReference type="ChEBI" id="CHEBI:57287"/>
        <dbReference type="ChEBI" id="CHEBI:85008"/>
        <dbReference type="ChEBI" id="CHEBI:456215"/>
        <dbReference type="EC" id="6.2.1.12"/>
    </reaction>
    <physiologicalReaction direction="left-to-right" evidence="6">
        <dbReference type="Rhea" id="RHEA:19642"/>
    </physiologicalReaction>
</comment>
<evidence type="ECO:0000313" key="10">
    <source>
        <dbReference type="EMBL" id="KAG6519431.1"/>
    </source>
</evidence>
<evidence type="ECO:0000256" key="6">
    <source>
        <dbReference type="ARBA" id="ARBA00034252"/>
    </source>
</evidence>
<dbReference type="InterPro" id="IPR000873">
    <property type="entry name" value="AMP-dep_synth/lig_dom"/>
</dbReference>
<accession>A0A8J5H284</accession>
<evidence type="ECO:0000256" key="5">
    <source>
        <dbReference type="ARBA" id="ARBA00022840"/>
    </source>
</evidence>
<feature type="transmembrane region" description="Helical" evidence="7">
    <location>
        <begin position="94"/>
        <end position="114"/>
    </location>
</feature>
<keyword evidence="7" id="KW-1133">Transmembrane helix</keyword>
<keyword evidence="5" id="KW-0067">ATP-binding</keyword>
<dbReference type="Proteomes" id="UP000734854">
    <property type="component" value="Unassembled WGS sequence"/>
</dbReference>
<dbReference type="InterPro" id="IPR020845">
    <property type="entry name" value="AMP-binding_CS"/>
</dbReference>